<proteinExistence type="predicted"/>
<evidence type="ECO:0000313" key="4">
    <source>
        <dbReference type="Proteomes" id="UP000274504"/>
    </source>
</evidence>
<dbReference type="AlphaFoldDB" id="A0A0R3SZI9"/>
<reference evidence="3 5" key="3">
    <citation type="submission" date="2019-07" db="EMBL/GenBank/DDBJ databases">
        <authorList>
            <person name="Jastrzebski P J."/>
            <person name="Paukszto L."/>
            <person name="Jastrzebski P J."/>
        </authorList>
    </citation>
    <scope>NUCLEOTIDE SEQUENCE [LARGE SCALE GENOMIC DNA]</scope>
    <source>
        <strain evidence="3 5">WMS-il1</strain>
    </source>
</reference>
<reference evidence="2 4" key="2">
    <citation type="submission" date="2018-11" db="EMBL/GenBank/DDBJ databases">
        <authorList>
            <consortium name="Pathogen Informatics"/>
        </authorList>
    </citation>
    <scope>NUCLEOTIDE SEQUENCE [LARGE SCALE GENOMIC DNA]</scope>
</reference>
<dbReference type="EMBL" id="CABIJS010000322">
    <property type="protein sequence ID" value="VUZ49020.1"/>
    <property type="molecule type" value="Genomic_DNA"/>
</dbReference>
<dbReference type="Proteomes" id="UP000274504">
    <property type="component" value="Unassembled WGS sequence"/>
</dbReference>
<sequence length="155" mass="18093">MYFLVSDYASFPLPKNTMSLKRALRDLSFPLEEESHAQQMESSKKQAESRKYGRIQLLRKQRHKQKKPVQDSSWKQFKSSDGLKKLRSKVNQSQIAKSTIPPRADLVDLGKTILRSRRKLMVSNPPSKKPARPKSIFEKKDFKNLRKDLRTIFCS</sequence>
<organism evidence="6">
    <name type="scientific">Hymenolepis diminuta</name>
    <name type="common">Rat tapeworm</name>
    <dbReference type="NCBI Taxonomy" id="6216"/>
    <lineage>
        <taxon>Eukaryota</taxon>
        <taxon>Metazoa</taxon>
        <taxon>Spiralia</taxon>
        <taxon>Lophotrochozoa</taxon>
        <taxon>Platyhelminthes</taxon>
        <taxon>Cestoda</taxon>
        <taxon>Eucestoda</taxon>
        <taxon>Cyclophyllidea</taxon>
        <taxon>Hymenolepididae</taxon>
        <taxon>Hymenolepis</taxon>
    </lineage>
</organism>
<evidence type="ECO:0000313" key="2">
    <source>
        <dbReference type="EMBL" id="VDL65019.1"/>
    </source>
</evidence>
<accession>A0A0R3SZI9</accession>
<reference evidence="6" key="1">
    <citation type="submission" date="2017-02" db="UniProtKB">
        <authorList>
            <consortium name="WormBaseParasite"/>
        </authorList>
    </citation>
    <scope>IDENTIFICATION</scope>
</reference>
<gene>
    <name evidence="2" type="ORF">HDID_LOCUS11182</name>
    <name evidence="3" type="ORF">WMSIL1_LOCUS8339</name>
</gene>
<feature type="compositionally biased region" description="Basic residues" evidence="1">
    <location>
        <begin position="57"/>
        <end position="67"/>
    </location>
</feature>
<evidence type="ECO:0000256" key="1">
    <source>
        <dbReference type="SAM" id="MobiDB-lite"/>
    </source>
</evidence>
<feature type="region of interest" description="Disordered" evidence="1">
    <location>
        <begin position="34"/>
        <end position="80"/>
    </location>
</feature>
<dbReference type="WBParaSite" id="HDID_0001118501-mRNA-1">
    <property type="protein sequence ID" value="HDID_0001118501-mRNA-1"/>
    <property type="gene ID" value="HDID_0001118501"/>
</dbReference>
<feature type="compositionally biased region" description="Polar residues" evidence="1">
    <location>
        <begin position="70"/>
        <end position="79"/>
    </location>
</feature>
<evidence type="ECO:0000313" key="5">
    <source>
        <dbReference type="Proteomes" id="UP000321570"/>
    </source>
</evidence>
<dbReference type="Proteomes" id="UP000321570">
    <property type="component" value="Unassembled WGS sequence"/>
</dbReference>
<protein>
    <submittedName>
        <fullName evidence="6">Ribosome biogenesis protein slx9-like</fullName>
    </submittedName>
</protein>
<evidence type="ECO:0000313" key="3">
    <source>
        <dbReference type="EMBL" id="VUZ49020.1"/>
    </source>
</evidence>
<keyword evidence="5" id="KW-1185">Reference proteome</keyword>
<evidence type="ECO:0000313" key="6">
    <source>
        <dbReference type="WBParaSite" id="HDID_0001118501-mRNA-1"/>
    </source>
</evidence>
<dbReference type="EMBL" id="UYSG01012789">
    <property type="protein sequence ID" value="VDL65019.1"/>
    <property type="molecule type" value="Genomic_DNA"/>
</dbReference>
<name>A0A0R3SZI9_HYMDI</name>
<feature type="compositionally biased region" description="Basic and acidic residues" evidence="1">
    <location>
        <begin position="42"/>
        <end position="51"/>
    </location>
</feature>
<dbReference type="OrthoDB" id="6278666at2759"/>